<dbReference type="OrthoDB" id="428674at2"/>
<name>K9PB25_CYAGP</name>
<dbReference type="STRING" id="292564.Cyagr_2702"/>
<organism evidence="2 3">
    <name type="scientific">Cyanobium gracile (strain ATCC 27147 / PCC 6307)</name>
    <dbReference type="NCBI Taxonomy" id="292564"/>
    <lineage>
        <taxon>Bacteria</taxon>
        <taxon>Bacillati</taxon>
        <taxon>Cyanobacteriota</taxon>
        <taxon>Cyanophyceae</taxon>
        <taxon>Synechococcales</taxon>
        <taxon>Prochlorococcaceae</taxon>
        <taxon>Cyanobium</taxon>
    </lineage>
</organism>
<dbReference type="RefSeq" id="WP_015110229.1">
    <property type="nucleotide sequence ID" value="NC_019675.1"/>
</dbReference>
<evidence type="ECO:0000313" key="2">
    <source>
        <dbReference type="EMBL" id="AFY29794.1"/>
    </source>
</evidence>
<protein>
    <recommendedName>
        <fullName evidence="4">Type II secretion system protein GspC N-terminal domain-containing protein</fullName>
    </recommendedName>
</protein>
<dbReference type="HOGENOM" id="CLU_078799_0_0_3"/>
<gene>
    <name evidence="2" type="ordered locus">Cyagr_2702</name>
</gene>
<dbReference type="Proteomes" id="UP000010388">
    <property type="component" value="Chromosome"/>
</dbReference>
<evidence type="ECO:0008006" key="4">
    <source>
        <dbReference type="Google" id="ProtNLM"/>
    </source>
</evidence>
<dbReference type="EMBL" id="CP003495">
    <property type="protein sequence ID" value="AFY29794.1"/>
    <property type="molecule type" value="Genomic_DNA"/>
</dbReference>
<evidence type="ECO:0000256" key="1">
    <source>
        <dbReference type="SAM" id="MobiDB-lite"/>
    </source>
</evidence>
<dbReference type="KEGG" id="cgc:Cyagr_2702"/>
<dbReference type="AlphaFoldDB" id="K9PB25"/>
<proteinExistence type="predicted"/>
<evidence type="ECO:0000313" key="3">
    <source>
        <dbReference type="Proteomes" id="UP000010388"/>
    </source>
</evidence>
<dbReference type="eggNOG" id="ENOG5033WVK">
    <property type="taxonomic scope" value="Bacteria"/>
</dbReference>
<sequence length="277" mass="28660">MSPSPRRPLRGIPTSRAYWELKAEQMMNRVFDPEATIDLDVASQVEPPPALPLAPPVRRLRGRPAAPAPSRTDRNTLLLTAMGGVCMVSVASSVLYLTHSSRMQQALSQERSLLLVERLRSLGPANPAPLGAGVGATLAGGPSVLPLASDQLPPPPEEPWIEQLAQLPQPEGSRAPVLRVPVSPKLAAAAPPATGGDGGYAQRSAAPAAGPVPELVGVVGSAGRPASAIFQMGGSSTSVSVGEAIGSSGWRLRSADGDTAMIERGGEVRRISISNGY</sequence>
<feature type="region of interest" description="Disordered" evidence="1">
    <location>
        <begin position="47"/>
        <end position="71"/>
    </location>
</feature>
<reference evidence="3" key="1">
    <citation type="journal article" date="2013" name="Proc. Natl. Acad. Sci. U.S.A.">
        <title>Improving the coverage of the cyanobacterial phylum using diversity-driven genome sequencing.</title>
        <authorList>
            <person name="Shih P.M."/>
            <person name="Wu D."/>
            <person name="Latifi A."/>
            <person name="Axen S.D."/>
            <person name="Fewer D.P."/>
            <person name="Talla E."/>
            <person name="Calteau A."/>
            <person name="Cai F."/>
            <person name="Tandeau de Marsac N."/>
            <person name="Rippka R."/>
            <person name="Herdman M."/>
            <person name="Sivonen K."/>
            <person name="Coursin T."/>
            <person name="Laurent T."/>
            <person name="Goodwin L."/>
            <person name="Nolan M."/>
            <person name="Davenport K.W."/>
            <person name="Han C.S."/>
            <person name="Rubin E.M."/>
            <person name="Eisen J.A."/>
            <person name="Woyke T."/>
            <person name="Gugger M."/>
            <person name="Kerfeld C.A."/>
        </authorList>
    </citation>
    <scope>NUCLEOTIDE SEQUENCE [LARGE SCALE GENOMIC DNA]</scope>
    <source>
        <strain evidence="3">ATCC 27147 / PCC 6307</strain>
    </source>
</reference>
<accession>K9PB25</accession>